<feature type="transmembrane region" description="Helical" evidence="5">
    <location>
        <begin position="291"/>
        <end position="310"/>
    </location>
</feature>
<dbReference type="Gene3D" id="1.20.1250.20">
    <property type="entry name" value="MFS general substrate transporter like domains"/>
    <property type="match status" value="2"/>
</dbReference>
<dbReference type="Proteomes" id="UP001211065">
    <property type="component" value="Unassembled WGS sequence"/>
</dbReference>
<feature type="transmembrane region" description="Helical" evidence="5">
    <location>
        <begin position="322"/>
        <end position="345"/>
    </location>
</feature>
<evidence type="ECO:0000256" key="1">
    <source>
        <dbReference type="ARBA" id="ARBA00004141"/>
    </source>
</evidence>
<accession>A0AAD5TYA2</accession>
<feature type="transmembrane region" description="Helical" evidence="5">
    <location>
        <begin position="423"/>
        <end position="444"/>
    </location>
</feature>
<reference evidence="6" key="1">
    <citation type="submission" date="2020-05" db="EMBL/GenBank/DDBJ databases">
        <title>Phylogenomic resolution of chytrid fungi.</title>
        <authorList>
            <person name="Stajich J.E."/>
            <person name="Amses K."/>
            <person name="Simmons R."/>
            <person name="Seto K."/>
            <person name="Myers J."/>
            <person name="Bonds A."/>
            <person name="Quandt C.A."/>
            <person name="Barry K."/>
            <person name="Liu P."/>
            <person name="Grigoriev I."/>
            <person name="Longcore J.E."/>
            <person name="James T.Y."/>
        </authorList>
    </citation>
    <scope>NUCLEOTIDE SEQUENCE</scope>
    <source>
        <strain evidence="6">JEL0476</strain>
    </source>
</reference>
<evidence type="ECO:0000256" key="2">
    <source>
        <dbReference type="ARBA" id="ARBA00022692"/>
    </source>
</evidence>
<comment type="caution">
    <text evidence="6">The sequence shown here is derived from an EMBL/GenBank/DDBJ whole genome shotgun (WGS) entry which is preliminary data.</text>
</comment>
<feature type="transmembrane region" description="Helical" evidence="5">
    <location>
        <begin position="456"/>
        <end position="479"/>
    </location>
</feature>
<name>A0AAD5TYA2_9FUNG</name>
<dbReference type="EMBL" id="JADGJW010001476">
    <property type="protein sequence ID" value="KAJ3203106.1"/>
    <property type="molecule type" value="Genomic_DNA"/>
</dbReference>
<dbReference type="GO" id="GO:0022857">
    <property type="term" value="F:transmembrane transporter activity"/>
    <property type="evidence" value="ECO:0007669"/>
    <property type="project" value="TreeGrafter"/>
</dbReference>
<dbReference type="InterPro" id="IPR036259">
    <property type="entry name" value="MFS_trans_sf"/>
</dbReference>
<sequence>MTDQAEKTASKDNITINNSLQEEDVWVAPSKANTYKIFGLNFVKILAIGIFLHNIFSTLESSMFGTVSTNLHSMLQVLSLNDLPQVSMMISGVLGPAFVRFAEVYGQMPLAFSGVVLTILSYVLFIATGNPGPIVSVNNTPSIVGLGPQSYCFISAQMIHYFAMAFINTMQVILVTVYIPIRLRATFTSVIFLPTLVVQFIGPMLSTFFNNEWRLMFAVVIPPVFLGFLIMYYPLVKVESKFRKKKIKTSFIQFCNELDIVGAILLIVGVCCALTPPMINYADSFTETKNLVPLIIGLLLLILFIPYEYYIAKYPVFNRRLVTNPTVTCCLIVNALGYGASNVVFGNFQALFQITKRLTPSDAAMLQFGYIGGYAVAALICGLLIQYTRKLKIWIWIGYAMYLLAFCLFINTRGSDTSIIEVILVQILAGIGGGISLPAVNISIQAAVKKADVPMAATLLTFTTYLFGPFFGLLASSIWNRYLPVIVASKPGGDSLDLVGIVDTVVDSFKTYTEVQQQIVIDSYLETQRLTTYIGIAMIAIGIIPLYFIKVKNLPAEEQSQESITQENTA</sequence>
<keyword evidence="7" id="KW-1185">Reference proteome</keyword>
<proteinExistence type="predicted"/>
<dbReference type="SUPFAM" id="SSF103473">
    <property type="entry name" value="MFS general substrate transporter"/>
    <property type="match status" value="1"/>
</dbReference>
<feature type="transmembrane region" description="Helical" evidence="5">
    <location>
        <begin position="215"/>
        <end position="236"/>
    </location>
</feature>
<feature type="transmembrane region" description="Helical" evidence="5">
    <location>
        <begin position="365"/>
        <end position="386"/>
    </location>
</feature>
<feature type="transmembrane region" description="Helical" evidence="5">
    <location>
        <begin position="530"/>
        <end position="549"/>
    </location>
</feature>
<dbReference type="PANTHER" id="PTHR23501">
    <property type="entry name" value="MAJOR FACILITATOR SUPERFAMILY"/>
    <property type="match status" value="1"/>
</dbReference>
<evidence type="ECO:0000256" key="4">
    <source>
        <dbReference type="ARBA" id="ARBA00023136"/>
    </source>
</evidence>
<dbReference type="PANTHER" id="PTHR23501:SF87">
    <property type="entry name" value="SIDEROPHORE IRON TRANSPORTER 2"/>
    <property type="match status" value="1"/>
</dbReference>
<feature type="transmembrane region" description="Helical" evidence="5">
    <location>
        <begin position="191"/>
        <end position="209"/>
    </location>
</feature>
<feature type="transmembrane region" description="Helical" evidence="5">
    <location>
        <begin position="37"/>
        <end position="56"/>
    </location>
</feature>
<organism evidence="6 7">
    <name type="scientific">Clydaea vesicula</name>
    <dbReference type="NCBI Taxonomy" id="447962"/>
    <lineage>
        <taxon>Eukaryota</taxon>
        <taxon>Fungi</taxon>
        <taxon>Fungi incertae sedis</taxon>
        <taxon>Chytridiomycota</taxon>
        <taxon>Chytridiomycota incertae sedis</taxon>
        <taxon>Chytridiomycetes</taxon>
        <taxon>Lobulomycetales</taxon>
        <taxon>Lobulomycetaceae</taxon>
        <taxon>Clydaea</taxon>
    </lineage>
</organism>
<feature type="transmembrane region" description="Helical" evidence="5">
    <location>
        <begin position="393"/>
        <end position="411"/>
    </location>
</feature>
<dbReference type="AlphaFoldDB" id="A0AAD5TYA2"/>
<keyword evidence="4 5" id="KW-0472">Membrane</keyword>
<dbReference type="GO" id="GO:0005886">
    <property type="term" value="C:plasma membrane"/>
    <property type="evidence" value="ECO:0007669"/>
    <property type="project" value="TreeGrafter"/>
</dbReference>
<keyword evidence="3 5" id="KW-1133">Transmembrane helix</keyword>
<evidence type="ECO:0000256" key="3">
    <source>
        <dbReference type="ARBA" id="ARBA00022989"/>
    </source>
</evidence>
<feature type="transmembrane region" description="Helical" evidence="5">
    <location>
        <begin position="158"/>
        <end position="179"/>
    </location>
</feature>
<feature type="transmembrane region" description="Helical" evidence="5">
    <location>
        <begin position="257"/>
        <end position="279"/>
    </location>
</feature>
<evidence type="ECO:0000256" key="5">
    <source>
        <dbReference type="SAM" id="Phobius"/>
    </source>
</evidence>
<evidence type="ECO:0000313" key="7">
    <source>
        <dbReference type="Proteomes" id="UP001211065"/>
    </source>
</evidence>
<feature type="transmembrane region" description="Helical" evidence="5">
    <location>
        <begin position="109"/>
        <end position="127"/>
    </location>
</feature>
<feature type="transmembrane region" description="Helical" evidence="5">
    <location>
        <begin position="83"/>
        <end position="102"/>
    </location>
</feature>
<evidence type="ECO:0000313" key="6">
    <source>
        <dbReference type="EMBL" id="KAJ3203106.1"/>
    </source>
</evidence>
<protein>
    <submittedName>
        <fullName evidence="6">Uncharacterized protein</fullName>
    </submittedName>
</protein>
<comment type="subcellular location">
    <subcellularLocation>
        <location evidence="1">Membrane</location>
        <topology evidence="1">Multi-pass membrane protein</topology>
    </subcellularLocation>
</comment>
<keyword evidence="2 5" id="KW-0812">Transmembrane</keyword>
<gene>
    <name evidence="6" type="ORF">HK099_001613</name>
</gene>